<accession>A0ABQ9WQ80</accession>
<evidence type="ECO:0000313" key="2">
    <source>
        <dbReference type="EMBL" id="KAK2940165.1"/>
    </source>
</evidence>
<comment type="caution">
    <text evidence="2">The sequence shown here is derived from an EMBL/GenBank/DDBJ whole genome shotgun (WGS) entry which is preliminary data.</text>
</comment>
<name>A0ABQ9WQ80_9EUKA</name>
<reference evidence="2 3" key="1">
    <citation type="journal article" date="2022" name="bioRxiv">
        <title>Genomics of Preaxostyla Flagellates Illuminates Evolutionary Transitions and the Path Towards Mitochondrial Loss.</title>
        <authorList>
            <person name="Novak L.V.F."/>
            <person name="Treitli S.C."/>
            <person name="Pyrih J."/>
            <person name="Halakuc P."/>
            <person name="Pipaliya S.V."/>
            <person name="Vacek V."/>
            <person name="Brzon O."/>
            <person name="Soukal P."/>
            <person name="Eme L."/>
            <person name="Dacks J.B."/>
            <person name="Karnkowska A."/>
            <person name="Elias M."/>
            <person name="Hampl V."/>
        </authorList>
    </citation>
    <scope>NUCLEOTIDE SEQUENCE [LARGE SCALE GENOMIC DNA]</scope>
    <source>
        <strain evidence="2">NAU3</strain>
        <tissue evidence="2">Gut</tissue>
    </source>
</reference>
<sequence>MKRKDRVRDGFQTRSVNILIPAFYILHGIDEREGRRQSPPTLEIILKVVNVADSSIRGKDVYTEDPVVDWVNQVFNMTEVRKNECTEPRGLD</sequence>
<dbReference type="EMBL" id="JARBJD010000756">
    <property type="protein sequence ID" value="KAK2940070.1"/>
    <property type="molecule type" value="Genomic_DNA"/>
</dbReference>
<dbReference type="EMBL" id="JARBJD010000727">
    <property type="protein sequence ID" value="KAK2940165.1"/>
    <property type="molecule type" value="Genomic_DNA"/>
</dbReference>
<gene>
    <name evidence="2" type="ORF">BLNAU_24920</name>
    <name evidence="1" type="ORF">BLNAU_25021</name>
</gene>
<keyword evidence="3" id="KW-1185">Reference proteome</keyword>
<protein>
    <submittedName>
        <fullName evidence="2">Uncharacterized protein</fullName>
    </submittedName>
</protein>
<dbReference type="Proteomes" id="UP001281761">
    <property type="component" value="Unassembled WGS sequence"/>
</dbReference>
<evidence type="ECO:0000313" key="1">
    <source>
        <dbReference type="EMBL" id="KAK2940070.1"/>
    </source>
</evidence>
<evidence type="ECO:0000313" key="3">
    <source>
        <dbReference type="Proteomes" id="UP001281761"/>
    </source>
</evidence>
<organism evidence="2 3">
    <name type="scientific">Blattamonas nauphoetae</name>
    <dbReference type="NCBI Taxonomy" id="2049346"/>
    <lineage>
        <taxon>Eukaryota</taxon>
        <taxon>Metamonada</taxon>
        <taxon>Preaxostyla</taxon>
        <taxon>Oxymonadida</taxon>
        <taxon>Blattamonas</taxon>
    </lineage>
</organism>
<proteinExistence type="predicted"/>